<accession>A0A7Z0D3L3</accession>
<reference evidence="5 6" key="1">
    <citation type="submission" date="2020-07" db="EMBL/GenBank/DDBJ databases">
        <title>Sequencing the genomes of 1000 actinobacteria strains.</title>
        <authorList>
            <person name="Klenk H.-P."/>
        </authorList>
    </citation>
    <scope>NUCLEOTIDE SEQUENCE [LARGE SCALE GENOMIC DNA]</scope>
    <source>
        <strain evidence="5 6">DSM 26341</strain>
    </source>
</reference>
<dbReference type="Pfam" id="PF04264">
    <property type="entry name" value="YceI"/>
    <property type="match status" value="1"/>
</dbReference>
<feature type="region of interest" description="Disordered" evidence="2">
    <location>
        <begin position="45"/>
        <end position="69"/>
    </location>
</feature>
<dbReference type="RefSeq" id="WP_179428599.1">
    <property type="nucleotide sequence ID" value="NZ_JACBZP010000001.1"/>
</dbReference>
<dbReference type="PANTHER" id="PTHR34406">
    <property type="entry name" value="PROTEIN YCEI"/>
    <property type="match status" value="1"/>
</dbReference>
<keyword evidence="6" id="KW-1185">Reference proteome</keyword>
<dbReference type="AlphaFoldDB" id="A0A7Z0D3L3"/>
<name>A0A7Z0D3L3_9MICO</name>
<evidence type="ECO:0000256" key="1">
    <source>
        <dbReference type="ARBA" id="ARBA00008812"/>
    </source>
</evidence>
<proteinExistence type="inferred from homology"/>
<comment type="similarity">
    <text evidence="1">Belongs to the UPF0312 family.</text>
</comment>
<dbReference type="SUPFAM" id="SSF101874">
    <property type="entry name" value="YceI-like"/>
    <property type="match status" value="1"/>
</dbReference>
<dbReference type="EMBL" id="JACBZP010000001">
    <property type="protein sequence ID" value="NYI68221.1"/>
    <property type="molecule type" value="Genomic_DNA"/>
</dbReference>
<comment type="caution">
    <text evidence="5">The sequence shown here is derived from an EMBL/GenBank/DDBJ whole genome shotgun (WGS) entry which is preliminary data.</text>
</comment>
<dbReference type="InterPro" id="IPR036761">
    <property type="entry name" value="TTHA0802/YceI-like_sf"/>
</dbReference>
<keyword evidence="3" id="KW-0472">Membrane</keyword>
<feature type="transmembrane region" description="Helical" evidence="3">
    <location>
        <begin position="12"/>
        <end position="30"/>
    </location>
</feature>
<dbReference type="SMART" id="SM00867">
    <property type="entry name" value="YceI"/>
    <property type="match status" value="1"/>
</dbReference>
<keyword evidence="3" id="KW-0812">Transmembrane</keyword>
<evidence type="ECO:0000256" key="2">
    <source>
        <dbReference type="SAM" id="MobiDB-lite"/>
    </source>
</evidence>
<evidence type="ECO:0000256" key="3">
    <source>
        <dbReference type="SAM" id="Phobius"/>
    </source>
</evidence>
<evidence type="ECO:0000259" key="4">
    <source>
        <dbReference type="SMART" id="SM00867"/>
    </source>
</evidence>
<keyword evidence="3" id="KW-1133">Transmembrane helix</keyword>
<gene>
    <name evidence="5" type="ORF">BJY26_002527</name>
</gene>
<organism evidence="5 6">
    <name type="scientific">Spelaeicoccus albus</name>
    <dbReference type="NCBI Taxonomy" id="1280376"/>
    <lineage>
        <taxon>Bacteria</taxon>
        <taxon>Bacillati</taxon>
        <taxon>Actinomycetota</taxon>
        <taxon>Actinomycetes</taxon>
        <taxon>Micrococcales</taxon>
        <taxon>Brevibacteriaceae</taxon>
        <taxon>Spelaeicoccus</taxon>
    </lineage>
</organism>
<dbReference type="Proteomes" id="UP000539111">
    <property type="component" value="Unassembled WGS sequence"/>
</dbReference>
<dbReference type="InterPro" id="IPR007372">
    <property type="entry name" value="Lipid/polyisoprenoid-bd_YceI"/>
</dbReference>
<evidence type="ECO:0000313" key="6">
    <source>
        <dbReference type="Proteomes" id="UP000539111"/>
    </source>
</evidence>
<sequence>MLARLNRPVKIVLAVIGSLIVLAGVGYYAMGSYADSENAAAARPLSQDSGRAARGPAPAIDGRWSTHTGSTAGYRVREALHGKNVTVVGRTDHVDGHAVASGSTVRHARLSVTLAAVHTNSKARDAYFRSQVINVDKHPRATFTLTEPINVGGLATHTGQRTVTAHGQLQLNGTRHAVTAEMHVVRKADSVTVSGAIPVTWTDYDVAPPNLGFVQVTDRGQVEFRAVLTKN</sequence>
<dbReference type="PANTHER" id="PTHR34406:SF1">
    <property type="entry name" value="PROTEIN YCEI"/>
    <property type="match status" value="1"/>
</dbReference>
<feature type="domain" description="Lipid/polyisoprenoid-binding YceI-like" evidence="4">
    <location>
        <begin position="63"/>
        <end position="229"/>
    </location>
</feature>
<protein>
    <submittedName>
        <fullName evidence="5">Polyisoprenoid-binding protein YceI</fullName>
    </submittedName>
</protein>
<dbReference type="Gene3D" id="2.40.128.110">
    <property type="entry name" value="Lipid/polyisoprenoid-binding, YceI-like"/>
    <property type="match status" value="1"/>
</dbReference>
<evidence type="ECO:0000313" key="5">
    <source>
        <dbReference type="EMBL" id="NYI68221.1"/>
    </source>
</evidence>